<dbReference type="Gene3D" id="2.60.120.10">
    <property type="entry name" value="Jelly Rolls"/>
    <property type="match status" value="1"/>
</dbReference>
<dbReference type="SMART" id="SM00100">
    <property type="entry name" value="cNMP"/>
    <property type="match status" value="1"/>
</dbReference>
<evidence type="ECO:0000313" key="3">
    <source>
        <dbReference type="Proteomes" id="UP000584824"/>
    </source>
</evidence>
<organism evidence="2 3">
    <name type="scientific">Allorhizobium borbori</name>
    <dbReference type="NCBI Taxonomy" id="485907"/>
    <lineage>
        <taxon>Bacteria</taxon>
        <taxon>Pseudomonadati</taxon>
        <taxon>Pseudomonadota</taxon>
        <taxon>Alphaproteobacteria</taxon>
        <taxon>Hyphomicrobiales</taxon>
        <taxon>Rhizobiaceae</taxon>
        <taxon>Rhizobium/Agrobacterium group</taxon>
        <taxon>Allorhizobium</taxon>
    </lineage>
</organism>
<dbReference type="SUPFAM" id="SSF51206">
    <property type="entry name" value="cAMP-binding domain-like"/>
    <property type="match status" value="1"/>
</dbReference>
<accession>A0A7W6K2I6</accession>
<evidence type="ECO:0000313" key="2">
    <source>
        <dbReference type="EMBL" id="MBB4103975.1"/>
    </source>
</evidence>
<dbReference type="RefSeq" id="WP_183793009.1">
    <property type="nucleotide sequence ID" value="NZ_JACIDU010000009.1"/>
</dbReference>
<name>A0A7W6K2I6_9HYPH</name>
<keyword evidence="3" id="KW-1185">Reference proteome</keyword>
<dbReference type="InterPro" id="IPR050397">
    <property type="entry name" value="Env_Response_Regulators"/>
</dbReference>
<dbReference type="PANTHER" id="PTHR24567">
    <property type="entry name" value="CRP FAMILY TRANSCRIPTIONAL REGULATORY PROTEIN"/>
    <property type="match status" value="1"/>
</dbReference>
<reference evidence="2 3" key="1">
    <citation type="submission" date="2020-08" db="EMBL/GenBank/DDBJ databases">
        <title>Genomic Encyclopedia of Type Strains, Phase IV (KMG-IV): sequencing the most valuable type-strain genomes for metagenomic binning, comparative biology and taxonomic classification.</title>
        <authorList>
            <person name="Goeker M."/>
        </authorList>
    </citation>
    <scope>NUCLEOTIDE SEQUENCE [LARGE SCALE GENOMIC DNA]</scope>
    <source>
        <strain evidence="2 3">DSM 26385</strain>
    </source>
</reference>
<dbReference type="InterPro" id="IPR014710">
    <property type="entry name" value="RmlC-like_jellyroll"/>
</dbReference>
<feature type="domain" description="Cyclic nucleotide-binding" evidence="1">
    <location>
        <begin position="15"/>
        <end position="132"/>
    </location>
</feature>
<sequence length="148" mass="15892">MALADDISVLSQAPVFSSLSGDALRLVAFGAEKKVLSAGQVLFKEGAPAESAYIVIAGRVAIYASGSSEPESFAGPGALLSELALITRVERKFTAVAEGDLEVIRIARALFRRLIEEYPQVARVVEDRIRENIARLAEEATAMQPRFA</sequence>
<dbReference type="CDD" id="cd00038">
    <property type="entry name" value="CAP_ED"/>
    <property type="match status" value="1"/>
</dbReference>
<dbReference type="AlphaFoldDB" id="A0A7W6K2I6"/>
<proteinExistence type="predicted"/>
<dbReference type="GO" id="GO:0003700">
    <property type="term" value="F:DNA-binding transcription factor activity"/>
    <property type="evidence" value="ECO:0007669"/>
    <property type="project" value="TreeGrafter"/>
</dbReference>
<dbReference type="Proteomes" id="UP000584824">
    <property type="component" value="Unassembled WGS sequence"/>
</dbReference>
<dbReference type="PANTHER" id="PTHR24567:SF68">
    <property type="entry name" value="DNA-BINDING TRANSCRIPTIONAL DUAL REGULATOR CRP"/>
    <property type="match status" value="1"/>
</dbReference>
<dbReference type="InterPro" id="IPR018490">
    <property type="entry name" value="cNMP-bd_dom_sf"/>
</dbReference>
<comment type="caution">
    <text evidence="2">The sequence shown here is derived from an EMBL/GenBank/DDBJ whole genome shotgun (WGS) entry which is preliminary data.</text>
</comment>
<evidence type="ECO:0000259" key="1">
    <source>
        <dbReference type="PROSITE" id="PS50042"/>
    </source>
</evidence>
<dbReference type="EMBL" id="JACIDU010000009">
    <property type="protein sequence ID" value="MBB4103975.1"/>
    <property type="molecule type" value="Genomic_DNA"/>
</dbReference>
<dbReference type="PROSITE" id="PS50042">
    <property type="entry name" value="CNMP_BINDING_3"/>
    <property type="match status" value="1"/>
</dbReference>
<dbReference type="GO" id="GO:0005829">
    <property type="term" value="C:cytosol"/>
    <property type="evidence" value="ECO:0007669"/>
    <property type="project" value="TreeGrafter"/>
</dbReference>
<dbReference type="Pfam" id="PF00027">
    <property type="entry name" value="cNMP_binding"/>
    <property type="match status" value="1"/>
</dbReference>
<dbReference type="InterPro" id="IPR000595">
    <property type="entry name" value="cNMP-bd_dom"/>
</dbReference>
<gene>
    <name evidence="2" type="ORF">GGQ66_002543</name>
</gene>
<protein>
    <submittedName>
        <fullName evidence="2">CRP-like cAMP-binding protein</fullName>
    </submittedName>
</protein>